<dbReference type="InParanoid" id="A0A409WYF2"/>
<gene>
    <name evidence="2" type="ORF">CVT24_006208</name>
</gene>
<feature type="region of interest" description="Disordered" evidence="1">
    <location>
        <begin position="254"/>
        <end position="284"/>
    </location>
</feature>
<dbReference type="EMBL" id="NHTK01005022">
    <property type="protein sequence ID" value="PPQ83540.1"/>
    <property type="molecule type" value="Genomic_DNA"/>
</dbReference>
<accession>A0A409WYF2</accession>
<organism evidence="2 3">
    <name type="scientific">Panaeolus cyanescens</name>
    <dbReference type="NCBI Taxonomy" id="181874"/>
    <lineage>
        <taxon>Eukaryota</taxon>
        <taxon>Fungi</taxon>
        <taxon>Dikarya</taxon>
        <taxon>Basidiomycota</taxon>
        <taxon>Agaricomycotina</taxon>
        <taxon>Agaricomycetes</taxon>
        <taxon>Agaricomycetidae</taxon>
        <taxon>Agaricales</taxon>
        <taxon>Agaricineae</taxon>
        <taxon>Galeropsidaceae</taxon>
        <taxon>Panaeolus</taxon>
    </lineage>
</organism>
<name>A0A409WYF2_9AGAR</name>
<dbReference type="OrthoDB" id="3268696at2759"/>
<dbReference type="STRING" id="181874.A0A409WYF2"/>
<sequence>MTSVYESRQWFNVWIGLFCYLIAETEEEFIQKSGFPALAVLHWNEILVKQGQSRATVHALNCEPVCSFHKSVRRVGTFLRLDDPKLHRPEDFVRRLERLNVPVWYPWLAGYDKHPFFSRLGPASSQIQDLLLSFIPTPLCPDSIPVTPFHDSEASPPPTTSPQAVLDFFAKREREHKRREGVETAAERMSRLHRTKNPPTSGARVWLWEELPGGEWDRETVGHKYRVMVLDEMKPYQKRYDPFYNEWNCCDSLQPPPDYEAESSDEDDETSDHGYPSSQSEHSPAIGVIEQQGEAIWGEDGRSQDVAIFFLPDQGQNTVHPSAEQVAFVIPIEDIDDLAAIQNGSSMALTTEVDTAEEYILRILRLYYGFTPPLPLPQPALPHLPDNVQNRFLKFLGIPLHRVHRDLFHRASIQCAVSFMERLGSGRAQRQEESDLLPHHRESLSFNARLTSMQTITDATTGVSWYMFDFADMSSVPWKLAVQSAMHALMICRLPGEMEDQDIALYLVHHGVPFKTLQQRNSLPQMAQMSTTLISSNLVPQRMKGHIFNEDDYTAYLISTENALRNRRLGRAALKAGGHPWRLAVVMLGFDAVLEGPTCLSAAPEQIFTVRDKVTGEEYVDDGISELESELLCGLFECFTGNGAQTSRKSYHPLPTTLKGSGMDYGRWTVWLENAFKTVREGSSNGSRQPKTMSQWRDAIRGAGEFRRTQSRIEELSKAFITKYMSDRKDT</sequence>
<keyword evidence="3" id="KW-1185">Reference proteome</keyword>
<dbReference type="Proteomes" id="UP000284842">
    <property type="component" value="Unassembled WGS sequence"/>
</dbReference>
<feature type="compositionally biased region" description="Acidic residues" evidence="1">
    <location>
        <begin position="259"/>
        <end position="270"/>
    </location>
</feature>
<reference evidence="2 3" key="1">
    <citation type="journal article" date="2018" name="Evol. Lett.">
        <title>Horizontal gene cluster transfer increased hallucinogenic mushroom diversity.</title>
        <authorList>
            <person name="Reynolds H.T."/>
            <person name="Vijayakumar V."/>
            <person name="Gluck-Thaler E."/>
            <person name="Korotkin H.B."/>
            <person name="Matheny P.B."/>
            <person name="Slot J.C."/>
        </authorList>
    </citation>
    <scope>NUCLEOTIDE SEQUENCE [LARGE SCALE GENOMIC DNA]</scope>
    <source>
        <strain evidence="2 3">2629</strain>
    </source>
</reference>
<comment type="caution">
    <text evidence="2">The sequence shown here is derived from an EMBL/GenBank/DDBJ whole genome shotgun (WGS) entry which is preliminary data.</text>
</comment>
<proteinExistence type="predicted"/>
<protein>
    <submittedName>
        <fullName evidence="2">Uncharacterized protein</fullName>
    </submittedName>
</protein>
<dbReference type="AlphaFoldDB" id="A0A409WYF2"/>
<evidence type="ECO:0000313" key="2">
    <source>
        <dbReference type="EMBL" id="PPQ83540.1"/>
    </source>
</evidence>
<evidence type="ECO:0000256" key="1">
    <source>
        <dbReference type="SAM" id="MobiDB-lite"/>
    </source>
</evidence>
<evidence type="ECO:0000313" key="3">
    <source>
        <dbReference type="Proteomes" id="UP000284842"/>
    </source>
</evidence>